<dbReference type="Proteomes" id="UP000807342">
    <property type="component" value="Unassembled WGS sequence"/>
</dbReference>
<gene>
    <name evidence="1" type="ORF">P691DRAFT_768425</name>
</gene>
<sequence length="80" mass="8223">MRNHLLNLVLSPENGGHLFSDSSLSFWLGTAIAGGFTGFGGVGGGRVPTRVIGWITSWGSSPGSGVHGREVSVTGRRISG</sequence>
<dbReference type="AlphaFoldDB" id="A0A9P5WYE6"/>
<comment type="caution">
    <text evidence="1">The sequence shown here is derived from an EMBL/GenBank/DDBJ whole genome shotgun (WGS) entry which is preliminary data.</text>
</comment>
<keyword evidence="2" id="KW-1185">Reference proteome</keyword>
<protein>
    <submittedName>
        <fullName evidence="1">Uncharacterized protein</fullName>
    </submittedName>
</protein>
<evidence type="ECO:0000313" key="2">
    <source>
        <dbReference type="Proteomes" id="UP000807342"/>
    </source>
</evidence>
<reference evidence="1" key="1">
    <citation type="submission" date="2020-11" db="EMBL/GenBank/DDBJ databases">
        <authorList>
            <consortium name="DOE Joint Genome Institute"/>
            <person name="Ahrendt S."/>
            <person name="Riley R."/>
            <person name="Andreopoulos W."/>
            <person name="Labutti K."/>
            <person name="Pangilinan J."/>
            <person name="Ruiz-Duenas F.J."/>
            <person name="Barrasa J.M."/>
            <person name="Sanchez-Garcia M."/>
            <person name="Camarero S."/>
            <person name="Miyauchi S."/>
            <person name="Serrano A."/>
            <person name="Linde D."/>
            <person name="Babiker R."/>
            <person name="Drula E."/>
            <person name="Ayuso-Fernandez I."/>
            <person name="Pacheco R."/>
            <person name="Padilla G."/>
            <person name="Ferreira P."/>
            <person name="Barriuso J."/>
            <person name="Kellner H."/>
            <person name="Castanera R."/>
            <person name="Alfaro M."/>
            <person name="Ramirez L."/>
            <person name="Pisabarro A.G."/>
            <person name="Kuo A."/>
            <person name="Tritt A."/>
            <person name="Lipzen A."/>
            <person name="He G."/>
            <person name="Yan M."/>
            <person name="Ng V."/>
            <person name="Cullen D."/>
            <person name="Martin F."/>
            <person name="Rosso M.-N."/>
            <person name="Henrissat B."/>
            <person name="Hibbett D."/>
            <person name="Martinez A.T."/>
            <person name="Grigoriev I.V."/>
        </authorList>
    </citation>
    <scope>NUCLEOTIDE SEQUENCE</scope>
    <source>
        <strain evidence="1">MF-IS2</strain>
    </source>
</reference>
<name>A0A9P5WYE6_9AGAR</name>
<organism evidence="1 2">
    <name type="scientific">Macrolepiota fuliginosa MF-IS2</name>
    <dbReference type="NCBI Taxonomy" id="1400762"/>
    <lineage>
        <taxon>Eukaryota</taxon>
        <taxon>Fungi</taxon>
        <taxon>Dikarya</taxon>
        <taxon>Basidiomycota</taxon>
        <taxon>Agaricomycotina</taxon>
        <taxon>Agaricomycetes</taxon>
        <taxon>Agaricomycetidae</taxon>
        <taxon>Agaricales</taxon>
        <taxon>Agaricineae</taxon>
        <taxon>Agaricaceae</taxon>
        <taxon>Macrolepiota</taxon>
    </lineage>
</organism>
<accession>A0A9P5WYE6</accession>
<evidence type="ECO:0000313" key="1">
    <source>
        <dbReference type="EMBL" id="KAF9440022.1"/>
    </source>
</evidence>
<dbReference type="EMBL" id="MU152992">
    <property type="protein sequence ID" value="KAF9440022.1"/>
    <property type="molecule type" value="Genomic_DNA"/>
</dbReference>
<proteinExistence type="predicted"/>